<feature type="domain" description="RING-type" evidence="8">
    <location>
        <begin position="163"/>
        <end position="214"/>
    </location>
</feature>
<evidence type="ECO:0000256" key="4">
    <source>
        <dbReference type="ARBA" id="ARBA00022771"/>
    </source>
</evidence>
<dbReference type="InterPro" id="IPR001841">
    <property type="entry name" value="Znf_RING"/>
</dbReference>
<protein>
    <recommendedName>
        <fullName evidence="12">RING-type E3 ubiquitin transferase</fullName>
    </recommendedName>
</protein>
<dbReference type="STRING" id="94130.A0A2Z6SDS2"/>
<gene>
    <name evidence="10" type="ORF">RclHR1_07710016</name>
</gene>
<dbReference type="SMART" id="SM00184">
    <property type="entry name" value="RING"/>
    <property type="match status" value="1"/>
</dbReference>
<keyword evidence="5 6" id="KW-0862">Zinc</keyword>
<dbReference type="Gene3D" id="3.30.1370.210">
    <property type="match status" value="1"/>
</dbReference>
<evidence type="ECO:0008006" key="12">
    <source>
        <dbReference type="Google" id="ProtNLM"/>
    </source>
</evidence>
<feature type="region of interest" description="Disordered" evidence="7">
    <location>
        <begin position="125"/>
        <end position="151"/>
    </location>
</feature>
<feature type="region of interest" description="Disordered" evidence="7">
    <location>
        <begin position="34"/>
        <end position="92"/>
    </location>
</feature>
<evidence type="ECO:0000256" key="6">
    <source>
        <dbReference type="PROSITE-ProRule" id="PRU00723"/>
    </source>
</evidence>
<dbReference type="Gene3D" id="2.30.30.1190">
    <property type="match status" value="1"/>
</dbReference>
<dbReference type="PROSITE" id="PS50089">
    <property type="entry name" value="ZF_RING_2"/>
    <property type="match status" value="1"/>
</dbReference>
<accession>A0A2Z6SDS2</accession>
<dbReference type="Pfam" id="PF14608">
    <property type="entry name" value="zf-CCCH_2"/>
    <property type="match status" value="1"/>
</dbReference>
<dbReference type="EMBL" id="BEXD01004172">
    <property type="protein sequence ID" value="GBC07832.1"/>
    <property type="molecule type" value="Genomic_DNA"/>
</dbReference>
<dbReference type="Proteomes" id="UP000247702">
    <property type="component" value="Unassembled WGS sequence"/>
</dbReference>
<dbReference type="SMART" id="SM00356">
    <property type="entry name" value="ZnF_C3H1"/>
    <property type="match status" value="3"/>
</dbReference>
<dbReference type="InterPro" id="IPR036855">
    <property type="entry name" value="Znf_CCCH_sf"/>
</dbReference>
<feature type="compositionally biased region" description="Low complexity" evidence="7">
    <location>
        <begin position="51"/>
        <end position="83"/>
    </location>
</feature>
<evidence type="ECO:0000259" key="9">
    <source>
        <dbReference type="PROSITE" id="PS50103"/>
    </source>
</evidence>
<dbReference type="PANTHER" id="PTHR11224:SF10">
    <property type="entry name" value="IP09428P-RELATED"/>
    <property type="match status" value="1"/>
</dbReference>
<evidence type="ECO:0000256" key="7">
    <source>
        <dbReference type="SAM" id="MobiDB-lite"/>
    </source>
</evidence>
<feature type="domain" description="C3H1-type" evidence="9">
    <location>
        <begin position="9"/>
        <end position="36"/>
    </location>
</feature>
<dbReference type="InterPro" id="IPR017907">
    <property type="entry name" value="Znf_RING_CS"/>
</dbReference>
<feature type="domain" description="C3H1-type" evidence="9">
    <location>
        <begin position="243"/>
        <end position="271"/>
    </location>
</feature>
<evidence type="ECO:0000256" key="1">
    <source>
        <dbReference type="ARBA" id="ARBA00022679"/>
    </source>
</evidence>
<keyword evidence="1" id="KW-0808">Transferase</keyword>
<dbReference type="InterPro" id="IPR041367">
    <property type="entry name" value="Znf-CCCH_4"/>
</dbReference>
<evidence type="ECO:0000256" key="5">
    <source>
        <dbReference type="ARBA" id="ARBA00022833"/>
    </source>
</evidence>
<organism evidence="10 11">
    <name type="scientific">Rhizophagus clarus</name>
    <dbReference type="NCBI Taxonomy" id="94130"/>
    <lineage>
        <taxon>Eukaryota</taxon>
        <taxon>Fungi</taxon>
        <taxon>Fungi incertae sedis</taxon>
        <taxon>Mucoromycota</taxon>
        <taxon>Glomeromycotina</taxon>
        <taxon>Glomeromycetes</taxon>
        <taxon>Glomerales</taxon>
        <taxon>Glomeraceae</taxon>
        <taxon>Rhizophagus</taxon>
    </lineage>
</organism>
<dbReference type="PROSITE" id="PS00518">
    <property type="entry name" value="ZF_RING_1"/>
    <property type="match status" value="1"/>
</dbReference>
<name>A0A2Z6SDS2_9GLOM</name>
<dbReference type="Gene3D" id="3.30.40.10">
    <property type="entry name" value="Zinc/RING finger domain, C3HC4 (zinc finger)"/>
    <property type="match status" value="1"/>
</dbReference>
<evidence type="ECO:0000313" key="11">
    <source>
        <dbReference type="Proteomes" id="UP000247702"/>
    </source>
</evidence>
<evidence type="ECO:0000256" key="3">
    <source>
        <dbReference type="ARBA" id="ARBA00022737"/>
    </source>
</evidence>
<keyword evidence="2 6" id="KW-0479">Metal-binding</keyword>
<dbReference type="SUPFAM" id="SSF57850">
    <property type="entry name" value="RING/U-box"/>
    <property type="match status" value="1"/>
</dbReference>
<feature type="compositionally biased region" description="Basic and acidic residues" evidence="7">
    <location>
        <begin position="135"/>
        <end position="151"/>
    </location>
</feature>
<evidence type="ECO:0000256" key="2">
    <source>
        <dbReference type="ARBA" id="ARBA00022723"/>
    </source>
</evidence>
<dbReference type="Pfam" id="PF00097">
    <property type="entry name" value="zf-C3HC4"/>
    <property type="match status" value="1"/>
</dbReference>
<dbReference type="SUPFAM" id="SSF90229">
    <property type="entry name" value="CCCH zinc finger"/>
    <property type="match status" value="2"/>
</dbReference>
<dbReference type="AlphaFoldDB" id="A0A2Z6SDS2"/>
<feature type="zinc finger region" description="C3H1-type" evidence="6">
    <location>
        <begin position="98"/>
        <end position="125"/>
    </location>
</feature>
<dbReference type="InterPro" id="IPR045072">
    <property type="entry name" value="MKRN-like"/>
</dbReference>
<evidence type="ECO:0000259" key="8">
    <source>
        <dbReference type="PROSITE" id="PS50089"/>
    </source>
</evidence>
<dbReference type="GO" id="GO:0008270">
    <property type="term" value="F:zinc ion binding"/>
    <property type="evidence" value="ECO:0007669"/>
    <property type="project" value="UniProtKB-KW"/>
</dbReference>
<proteinExistence type="predicted"/>
<keyword evidence="3" id="KW-0677">Repeat</keyword>
<feature type="compositionally biased region" description="Basic and acidic residues" evidence="7">
    <location>
        <begin position="34"/>
        <end position="48"/>
    </location>
</feature>
<dbReference type="GO" id="GO:0061630">
    <property type="term" value="F:ubiquitin protein ligase activity"/>
    <property type="evidence" value="ECO:0007669"/>
    <property type="project" value="UniProtKB-EC"/>
</dbReference>
<dbReference type="PROSITE" id="PS50103">
    <property type="entry name" value="ZF_C3H1"/>
    <property type="match status" value="3"/>
</dbReference>
<dbReference type="InterPro" id="IPR000571">
    <property type="entry name" value="Znf_CCCH"/>
</dbReference>
<dbReference type="GO" id="GO:0000209">
    <property type="term" value="P:protein polyubiquitination"/>
    <property type="evidence" value="ECO:0007669"/>
    <property type="project" value="InterPro"/>
</dbReference>
<dbReference type="InterPro" id="IPR013083">
    <property type="entry name" value="Znf_RING/FYVE/PHD"/>
</dbReference>
<dbReference type="PANTHER" id="PTHR11224">
    <property type="entry name" value="MAKORIN-RELATED"/>
    <property type="match status" value="1"/>
</dbReference>
<comment type="caution">
    <text evidence="10">The sequence shown here is derived from an EMBL/GenBank/DDBJ whole genome shotgun (WGS) entry which is preliminary data.</text>
</comment>
<feature type="domain" description="C3H1-type" evidence="9">
    <location>
        <begin position="98"/>
        <end position="125"/>
    </location>
</feature>
<feature type="zinc finger region" description="C3H1-type" evidence="6">
    <location>
        <begin position="9"/>
        <end position="36"/>
    </location>
</feature>
<sequence>MSSHRVNASSSRTLCRYFANGNCRNGPNCHYLHTREGNSPHNRSRDGDEQNSNNIGGSSSSTLHKSNSNSNYRRSNSSNNGSSTHTRHTVTLNNRVPPENLLVCKYFLEDRCMFGDSCWYKHEKPNNTKGNNTVDSHENDLTNQNQKDKQKAKEVVVEDEYTCAICYDTPKTFGLLIHCDHIFCRDCIQVWRKTSNVSSPFQDVDTTKTCPVCRKNSPYIVPSPRYAKSGPQKEKVISTYKEKISQIPCKYFEGNGKCPFADECFYKHANPDGSRCKLGPPKKKKPRSFIRYFSADGDLDLSAISEIIDGFQLNIADWDDEEEGSWDDDDDDDEELYFQRHGSTDWSSNSNGWSWGIETNNVLDHDEECPADWRNIY</sequence>
<keyword evidence="11" id="KW-1185">Reference proteome</keyword>
<dbReference type="InterPro" id="IPR018957">
    <property type="entry name" value="Znf_C3HC4_RING-type"/>
</dbReference>
<feature type="zinc finger region" description="C3H1-type" evidence="6">
    <location>
        <begin position="243"/>
        <end position="271"/>
    </location>
</feature>
<reference evidence="10 11" key="1">
    <citation type="submission" date="2017-11" db="EMBL/GenBank/DDBJ databases">
        <title>The genome of Rhizophagus clarus HR1 reveals common genetic basis of auxotrophy among arbuscular mycorrhizal fungi.</title>
        <authorList>
            <person name="Kobayashi Y."/>
        </authorList>
    </citation>
    <scope>NUCLEOTIDE SEQUENCE [LARGE SCALE GENOMIC DNA]</scope>
    <source>
        <strain evidence="10 11">HR1</strain>
    </source>
</reference>
<dbReference type="Pfam" id="PF18044">
    <property type="entry name" value="zf-CCCH_4"/>
    <property type="match status" value="2"/>
</dbReference>
<keyword evidence="4 6" id="KW-0863">Zinc-finger</keyword>
<evidence type="ECO:0000313" key="10">
    <source>
        <dbReference type="EMBL" id="GBC07832.1"/>
    </source>
</evidence>